<protein>
    <recommendedName>
        <fullName evidence="6">Protein kinase domain-containing protein</fullName>
    </recommendedName>
</protein>
<dbReference type="InterPro" id="IPR020635">
    <property type="entry name" value="Tyr_kinase_cat_dom"/>
</dbReference>
<dbReference type="AlphaFoldDB" id="A0A9D4T895"/>
<dbReference type="InterPro" id="IPR017441">
    <property type="entry name" value="Protein_kinase_ATP_BS"/>
</dbReference>
<feature type="region of interest" description="Disordered" evidence="4">
    <location>
        <begin position="580"/>
        <end position="610"/>
    </location>
</feature>
<dbReference type="FunFam" id="3.30.200.20:FF:001842">
    <property type="entry name" value="Proto-oncogene receptor tyrosine protein kinase ret, putative"/>
    <property type="match status" value="1"/>
</dbReference>
<keyword evidence="5" id="KW-1133">Transmembrane helix</keyword>
<keyword evidence="8" id="KW-1185">Reference proteome</keyword>
<evidence type="ECO:0000256" key="3">
    <source>
        <dbReference type="PROSITE-ProRule" id="PRU10141"/>
    </source>
</evidence>
<evidence type="ECO:0000313" key="7">
    <source>
        <dbReference type="EMBL" id="KAH7981602.1"/>
    </source>
</evidence>
<dbReference type="Gene3D" id="3.30.200.20">
    <property type="entry name" value="Phosphorylase Kinase, domain 1"/>
    <property type="match status" value="1"/>
</dbReference>
<reference evidence="7" key="2">
    <citation type="submission" date="2021-09" db="EMBL/GenBank/DDBJ databases">
        <authorList>
            <person name="Jia N."/>
            <person name="Wang J."/>
            <person name="Shi W."/>
            <person name="Du L."/>
            <person name="Sun Y."/>
            <person name="Zhan W."/>
            <person name="Jiang J."/>
            <person name="Wang Q."/>
            <person name="Zhang B."/>
            <person name="Ji P."/>
            <person name="Sakyi L.B."/>
            <person name="Cui X."/>
            <person name="Yuan T."/>
            <person name="Jiang B."/>
            <person name="Yang W."/>
            <person name="Lam T.T.-Y."/>
            <person name="Chang Q."/>
            <person name="Ding S."/>
            <person name="Wang X."/>
            <person name="Zhu J."/>
            <person name="Ruan X."/>
            <person name="Zhao L."/>
            <person name="Wei J."/>
            <person name="Que T."/>
            <person name="Du C."/>
            <person name="Cheng J."/>
            <person name="Dai P."/>
            <person name="Han X."/>
            <person name="Huang E."/>
            <person name="Gao Y."/>
            <person name="Liu J."/>
            <person name="Shao H."/>
            <person name="Ye R."/>
            <person name="Li L."/>
            <person name="Wei W."/>
            <person name="Wang X."/>
            <person name="Wang C."/>
            <person name="Huo Q."/>
            <person name="Li W."/>
            <person name="Guo W."/>
            <person name="Chen H."/>
            <person name="Chen S."/>
            <person name="Zhou L."/>
            <person name="Zhou L."/>
            <person name="Ni X."/>
            <person name="Tian J."/>
            <person name="Zhou Y."/>
            <person name="Sheng Y."/>
            <person name="Liu T."/>
            <person name="Pan Y."/>
            <person name="Xia L."/>
            <person name="Li J."/>
            <person name="Zhao F."/>
            <person name="Cao W."/>
        </authorList>
    </citation>
    <scope>NUCLEOTIDE SEQUENCE</scope>
    <source>
        <strain evidence="7">Rsan-2018</strain>
        <tissue evidence="7">Larvae</tissue>
    </source>
</reference>
<comment type="subcellular location">
    <subcellularLocation>
        <location evidence="1">Membrane</location>
        <topology evidence="1">Single-pass membrane protein</topology>
    </subcellularLocation>
</comment>
<dbReference type="SMART" id="SM00219">
    <property type="entry name" value="TyrKc"/>
    <property type="match status" value="1"/>
</dbReference>
<keyword evidence="5" id="KW-0812">Transmembrane</keyword>
<accession>A0A9D4T895</accession>
<dbReference type="PROSITE" id="PS50011">
    <property type="entry name" value="PROTEIN_KINASE_DOM"/>
    <property type="match status" value="1"/>
</dbReference>
<dbReference type="InterPro" id="IPR011009">
    <property type="entry name" value="Kinase-like_dom_sf"/>
</dbReference>
<dbReference type="PANTHER" id="PTHR24416">
    <property type="entry name" value="TYROSINE-PROTEIN KINASE RECEPTOR"/>
    <property type="match status" value="1"/>
</dbReference>
<keyword evidence="3" id="KW-0067">ATP-binding</keyword>
<dbReference type="FunFam" id="1.10.510.10:FF:002653">
    <property type="match status" value="1"/>
</dbReference>
<dbReference type="VEuPathDB" id="VectorBase:RSAN_026294"/>
<dbReference type="GO" id="GO:0007169">
    <property type="term" value="P:cell surface receptor protein tyrosine kinase signaling pathway"/>
    <property type="evidence" value="ECO:0007669"/>
    <property type="project" value="TreeGrafter"/>
</dbReference>
<evidence type="ECO:0000259" key="6">
    <source>
        <dbReference type="PROSITE" id="PS50011"/>
    </source>
</evidence>
<keyword evidence="3" id="KW-0547">Nucleotide-binding</keyword>
<dbReference type="InterPro" id="IPR050122">
    <property type="entry name" value="RTK"/>
</dbReference>
<keyword evidence="5" id="KW-0472">Membrane</keyword>
<evidence type="ECO:0000256" key="2">
    <source>
        <dbReference type="ARBA" id="ARBA00051243"/>
    </source>
</evidence>
<dbReference type="GO" id="GO:0043235">
    <property type="term" value="C:receptor complex"/>
    <property type="evidence" value="ECO:0007669"/>
    <property type="project" value="TreeGrafter"/>
</dbReference>
<proteinExistence type="predicted"/>
<dbReference type="PROSITE" id="PS00107">
    <property type="entry name" value="PROTEIN_KINASE_ATP"/>
    <property type="match status" value="1"/>
</dbReference>
<dbReference type="Gene3D" id="1.10.510.10">
    <property type="entry name" value="Transferase(Phosphotransferase) domain 1"/>
    <property type="match status" value="1"/>
</dbReference>
<feature type="binding site" evidence="3">
    <location>
        <position position="661"/>
    </location>
    <ligand>
        <name>ATP</name>
        <dbReference type="ChEBI" id="CHEBI:30616"/>
    </ligand>
</feature>
<dbReference type="EMBL" id="JABSTV010001245">
    <property type="protein sequence ID" value="KAH7981602.1"/>
    <property type="molecule type" value="Genomic_DNA"/>
</dbReference>
<evidence type="ECO:0000256" key="1">
    <source>
        <dbReference type="ARBA" id="ARBA00004167"/>
    </source>
</evidence>
<dbReference type="InterPro" id="IPR055162">
    <property type="entry name" value="RET_CRD"/>
</dbReference>
<dbReference type="GO" id="GO:0005524">
    <property type="term" value="F:ATP binding"/>
    <property type="evidence" value="ECO:0007669"/>
    <property type="project" value="UniProtKB-UniRule"/>
</dbReference>
<dbReference type="PANTHER" id="PTHR24416:SF617">
    <property type="entry name" value="RET ONCOGENE, ISOFORM A"/>
    <property type="match status" value="1"/>
</dbReference>
<evidence type="ECO:0000313" key="8">
    <source>
        <dbReference type="Proteomes" id="UP000821837"/>
    </source>
</evidence>
<feature type="region of interest" description="Disordered" evidence="4">
    <location>
        <begin position="482"/>
        <end position="521"/>
    </location>
</feature>
<dbReference type="SUPFAM" id="SSF56112">
    <property type="entry name" value="Protein kinase-like (PK-like)"/>
    <property type="match status" value="1"/>
</dbReference>
<sequence>MVVGYSTRPESRPTEWILVVEATVNANGMTNSSRTQLVVRLLSEEQRSKACESMRKICFGSEDGLRFEYSIHEVASAGTVLDFVRPPATRALCPDLEPTYTLRQDADKWLAFDENSGQLRLTRTVLWSELPAAASSVVTARLECSVPGQPNETGKVSLQVNDLDDQPPREQRESDLVCRTSVRTLQKGYTLGCRISVLDGDSKNANNLKVRVEQDIRNLFELAEAPYEIFITDKKMSFLNAKIAVRSAGAWFPGDKYSFTVIVEDTSLVRSDVPGKILTSMTAPASNHRFRLVSDDGDVTATAAHAWLAVTPRTGILYVTNSQRLREFNSSEAGVLLEASWEEDEKKGLAQRHLYRVEVHIQDYEEGRLCGQQLSETQCLASCGPGTVDGRCRWRHGSDTLHLSAHYSTCTGDPESCPDGICDELELMQPTLCPQDCAEHVVGEAVAGPTGKGIEKAMGICSCASAESCTCTKLPTKPASRDSVLVAHPWPPSAHEDRQRSYGQQPAISDLGRWPEPSGSAAPTAATSCGAGCVASLCLAGLLVSALAVAALVALVRRRRVAAKHKYLGSRASLSVPSDYVDSRSAASPPAPDAAVQASTPHAESAAGSPFSKLQANEQWEFPRENLILEQSLGEGEFGRVVLARARDIGGVRGFTTVAVKMLKGNWTPAEEQDLLSEFCMLKEVNHPNVIRLLGGCTTKGGPLYVIVEYAQLGSLLNVLRRSRHMAGGGADVTVVCNPTYMAQEPSLGALEENAEDPVLPEIPSFSDLISFAYQIAKGMAYLADMKLVHRDLAARNILLAEGNVIKISDFGLSRDVYEGDTYLKKSRSYLELGGVQNRSYYNLNGGVPLMKPLLEDHSDDGEGSEAPEYGCMEFERRGPFAEAGVPEESNVHLLTKKNGFLVDSPVACWLARPDVLTRDGGSTESPKQLL</sequence>
<evidence type="ECO:0000256" key="5">
    <source>
        <dbReference type="SAM" id="Phobius"/>
    </source>
</evidence>
<dbReference type="Proteomes" id="UP000821837">
    <property type="component" value="Chromosome 1"/>
</dbReference>
<feature type="compositionally biased region" description="Low complexity" evidence="4">
    <location>
        <begin position="585"/>
        <end position="599"/>
    </location>
</feature>
<dbReference type="PROSITE" id="PS00109">
    <property type="entry name" value="PROTEIN_KINASE_TYR"/>
    <property type="match status" value="1"/>
</dbReference>
<comment type="caution">
    <text evidence="7">The sequence shown here is derived from an EMBL/GenBank/DDBJ whole genome shotgun (WGS) entry which is preliminary data.</text>
</comment>
<feature type="transmembrane region" description="Helical" evidence="5">
    <location>
        <begin position="534"/>
        <end position="556"/>
    </location>
</feature>
<evidence type="ECO:0000256" key="4">
    <source>
        <dbReference type="SAM" id="MobiDB-lite"/>
    </source>
</evidence>
<dbReference type="InterPro" id="IPR008266">
    <property type="entry name" value="Tyr_kinase_AS"/>
</dbReference>
<dbReference type="InterPro" id="IPR001245">
    <property type="entry name" value="Ser-Thr/Tyr_kinase_cat_dom"/>
</dbReference>
<reference evidence="7" key="1">
    <citation type="journal article" date="2020" name="Cell">
        <title>Large-Scale Comparative Analyses of Tick Genomes Elucidate Their Genetic Diversity and Vector Capacities.</title>
        <authorList>
            <consortium name="Tick Genome and Microbiome Consortium (TIGMIC)"/>
            <person name="Jia N."/>
            <person name="Wang J."/>
            <person name="Shi W."/>
            <person name="Du L."/>
            <person name="Sun Y."/>
            <person name="Zhan W."/>
            <person name="Jiang J.F."/>
            <person name="Wang Q."/>
            <person name="Zhang B."/>
            <person name="Ji P."/>
            <person name="Bell-Sakyi L."/>
            <person name="Cui X.M."/>
            <person name="Yuan T.T."/>
            <person name="Jiang B.G."/>
            <person name="Yang W.F."/>
            <person name="Lam T.T."/>
            <person name="Chang Q.C."/>
            <person name="Ding S.J."/>
            <person name="Wang X.J."/>
            <person name="Zhu J.G."/>
            <person name="Ruan X.D."/>
            <person name="Zhao L."/>
            <person name="Wei J.T."/>
            <person name="Ye R.Z."/>
            <person name="Que T.C."/>
            <person name="Du C.H."/>
            <person name="Zhou Y.H."/>
            <person name="Cheng J.X."/>
            <person name="Dai P.F."/>
            <person name="Guo W.B."/>
            <person name="Han X.H."/>
            <person name="Huang E.J."/>
            <person name="Li L.F."/>
            <person name="Wei W."/>
            <person name="Gao Y.C."/>
            <person name="Liu J.Z."/>
            <person name="Shao H.Z."/>
            <person name="Wang X."/>
            <person name="Wang C.C."/>
            <person name="Yang T.C."/>
            <person name="Huo Q.B."/>
            <person name="Li W."/>
            <person name="Chen H.Y."/>
            <person name="Chen S.E."/>
            <person name="Zhou L.G."/>
            <person name="Ni X.B."/>
            <person name="Tian J.H."/>
            <person name="Sheng Y."/>
            <person name="Liu T."/>
            <person name="Pan Y.S."/>
            <person name="Xia L.Y."/>
            <person name="Li J."/>
            <person name="Zhao F."/>
            <person name="Cao W.C."/>
        </authorList>
    </citation>
    <scope>NUCLEOTIDE SEQUENCE</scope>
    <source>
        <strain evidence="7">Rsan-2018</strain>
    </source>
</reference>
<comment type="catalytic activity">
    <reaction evidence="2">
        <text>L-tyrosyl-[protein] + ATP = O-phospho-L-tyrosyl-[protein] + ADP + H(+)</text>
        <dbReference type="Rhea" id="RHEA:10596"/>
        <dbReference type="Rhea" id="RHEA-COMP:10136"/>
        <dbReference type="Rhea" id="RHEA-COMP:20101"/>
        <dbReference type="ChEBI" id="CHEBI:15378"/>
        <dbReference type="ChEBI" id="CHEBI:30616"/>
        <dbReference type="ChEBI" id="CHEBI:46858"/>
        <dbReference type="ChEBI" id="CHEBI:61978"/>
        <dbReference type="ChEBI" id="CHEBI:456216"/>
        <dbReference type="EC" id="2.7.10.1"/>
    </reaction>
</comment>
<dbReference type="InterPro" id="IPR000719">
    <property type="entry name" value="Prot_kinase_dom"/>
</dbReference>
<name>A0A9D4T895_RHISA</name>
<dbReference type="Pfam" id="PF07714">
    <property type="entry name" value="PK_Tyr_Ser-Thr"/>
    <property type="match status" value="1"/>
</dbReference>
<organism evidence="7 8">
    <name type="scientific">Rhipicephalus sanguineus</name>
    <name type="common">Brown dog tick</name>
    <name type="synonym">Ixodes sanguineus</name>
    <dbReference type="NCBI Taxonomy" id="34632"/>
    <lineage>
        <taxon>Eukaryota</taxon>
        <taxon>Metazoa</taxon>
        <taxon>Ecdysozoa</taxon>
        <taxon>Arthropoda</taxon>
        <taxon>Chelicerata</taxon>
        <taxon>Arachnida</taxon>
        <taxon>Acari</taxon>
        <taxon>Parasitiformes</taxon>
        <taxon>Ixodida</taxon>
        <taxon>Ixodoidea</taxon>
        <taxon>Ixodidae</taxon>
        <taxon>Rhipicephalinae</taxon>
        <taxon>Rhipicephalus</taxon>
        <taxon>Rhipicephalus</taxon>
    </lineage>
</organism>
<dbReference type="GO" id="GO:0004714">
    <property type="term" value="F:transmembrane receptor protein tyrosine kinase activity"/>
    <property type="evidence" value="ECO:0007669"/>
    <property type="project" value="UniProtKB-EC"/>
</dbReference>
<dbReference type="Pfam" id="PF22540">
    <property type="entry name" value="RET_CRD"/>
    <property type="match status" value="1"/>
</dbReference>
<gene>
    <name evidence="7" type="ORF">HPB52_000112</name>
</gene>
<dbReference type="GO" id="GO:0005886">
    <property type="term" value="C:plasma membrane"/>
    <property type="evidence" value="ECO:0007669"/>
    <property type="project" value="TreeGrafter"/>
</dbReference>
<feature type="domain" description="Protein kinase" evidence="6">
    <location>
        <begin position="627"/>
        <end position="931"/>
    </location>
</feature>